<keyword evidence="1" id="KW-0175">Coiled coil</keyword>
<evidence type="ECO:0000313" key="3">
    <source>
        <dbReference type="EMBL" id="MEA5445598.1"/>
    </source>
</evidence>
<dbReference type="EMBL" id="JAYGII010000012">
    <property type="protein sequence ID" value="MEA5445598.1"/>
    <property type="molecule type" value="Genomic_DNA"/>
</dbReference>
<protein>
    <submittedName>
        <fullName evidence="3">DUF2884 family protein</fullName>
    </submittedName>
</protein>
<dbReference type="Proteomes" id="UP001302316">
    <property type="component" value="Unassembled WGS sequence"/>
</dbReference>
<sequence>MSKQLTMSSLLLAATMALGSMAQAAQFNSDCRVSLAPKLEITQSHVEVADEQRTARFSGGSLTVDGQTMPLSAEGSARAAAYEQEVRELVEEFRVIAAEAVDIGIYAASTAVTTVFGETATRNLNADLESLREELLEAIATTTDFNAETFGQQIDQSVKQAVENAKPELIKAGIGLALTALLLGEEHIEERVAGLEETIEAEVEARAAEIEAHAEALCPRLKALAAKEEALVAELDEAQQFRFIQPGK</sequence>
<keyword evidence="2" id="KW-0732">Signal</keyword>
<evidence type="ECO:0000256" key="2">
    <source>
        <dbReference type="SAM" id="SignalP"/>
    </source>
</evidence>
<gene>
    <name evidence="3" type="ORF">VCB98_07190</name>
</gene>
<organism evidence="3 4">
    <name type="scientific">Natronospira elongata</name>
    <dbReference type="NCBI Taxonomy" id="3110268"/>
    <lineage>
        <taxon>Bacteria</taxon>
        <taxon>Pseudomonadati</taxon>
        <taxon>Pseudomonadota</taxon>
        <taxon>Gammaproteobacteria</taxon>
        <taxon>Natronospirales</taxon>
        <taxon>Natronospiraceae</taxon>
        <taxon>Natronospira</taxon>
    </lineage>
</organism>
<feature type="signal peptide" evidence="2">
    <location>
        <begin position="1"/>
        <end position="24"/>
    </location>
</feature>
<keyword evidence="4" id="KW-1185">Reference proteome</keyword>
<evidence type="ECO:0000256" key="1">
    <source>
        <dbReference type="SAM" id="Coils"/>
    </source>
</evidence>
<dbReference type="Pfam" id="PF11101">
    <property type="entry name" value="DUF2884"/>
    <property type="match status" value="1"/>
</dbReference>
<dbReference type="InterPro" id="IPR021307">
    <property type="entry name" value="DUF2884"/>
</dbReference>
<accession>A0AAP6JEY4</accession>
<evidence type="ECO:0000313" key="4">
    <source>
        <dbReference type="Proteomes" id="UP001302316"/>
    </source>
</evidence>
<comment type="caution">
    <text evidence="3">The sequence shown here is derived from an EMBL/GenBank/DDBJ whole genome shotgun (WGS) entry which is preliminary data.</text>
</comment>
<reference evidence="3 4" key="1">
    <citation type="submission" date="2023-12" db="EMBL/GenBank/DDBJ databases">
        <title>Whole-genome sequencing of halo(alkali)philic microorganisms from hypersaline lakes.</title>
        <authorList>
            <person name="Sorokin D.Y."/>
            <person name="Merkel A.Y."/>
            <person name="Messina E."/>
            <person name="Yakimov M."/>
        </authorList>
    </citation>
    <scope>NUCLEOTIDE SEQUENCE [LARGE SCALE GENOMIC DNA]</scope>
    <source>
        <strain evidence="3 4">AB-CW1</strain>
    </source>
</reference>
<dbReference type="RefSeq" id="WP_346051227.1">
    <property type="nucleotide sequence ID" value="NZ_JAYGII010000012.1"/>
</dbReference>
<name>A0AAP6JEY4_9GAMM</name>
<feature type="coiled-coil region" evidence="1">
    <location>
        <begin position="79"/>
        <end position="141"/>
    </location>
</feature>
<proteinExistence type="predicted"/>
<dbReference type="AlphaFoldDB" id="A0AAP6JEY4"/>
<feature type="chain" id="PRO_5042905968" evidence="2">
    <location>
        <begin position="25"/>
        <end position="248"/>
    </location>
</feature>